<proteinExistence type="predicted"/>
<keyword evidence="3" id="KW-1185">Reference proteome</keyword>
<evidence type="ECO:0000313" key="3">
    <source>
        <dbReference type="Proteomes" id="UP001341840"/>
    </source>
</evidence>
<dbReference type="Proteomes" id="UP001341840">
    <property type="component" value="Unassembled WGS sequence"/>
</dbReference>
<sequence>MACCFLASSSALFIASVAIVNSRVYLSRRSSRAASNCWMVWFLGSTSFSGSAIPTDGANVKLKLQGVRGGTIIGLIHTNTSYQKMETRIIPDEDMAVAATTKKVAEIFFEYLSEMYLQFGLTLLSDIFICASV</sequence>
<evidence type="ECO:0000256" key="1">
    <source>
        <dbReference type="SAM" id="SignalP"/>
    </source>
</evidence>
<reference evidence="2 3" key="1">
    <citation type="journal article" date="2023" name="Plants (Basel)">
        <title>Bridging the Gap: Combining Genomics and Transcriptomics Approaches to Understand Stylosanthes scabra, an Orphan Legume from the Brazilian Caatinga.</title>
        <authorList>
            <person name="Ferreira-Neto J.R.C."/>
            <person name="da Silva M.D."/>
            <person name="Binneck E."/>
            <person name="de Melo N.F."/>
            <person name="da Silva R.H."/>
            <person name="de Melo A.L.T.M."/>
            <person name="Pandolfi V."/>
            <person name="Bustamante F.O."/>
            <person name="Brasileiro-Vidal A.C."/>
            <person name="Benko-Iseppon A.M."/>
        </authorList>
    </citation>
    <scope>NUCLEOTIDE SEQUENCE [LARGE SCALE GENOMIC DNA]</scope>
    <source>
        <tissue evidence="2">Leaves</tissue>
    </source>
</reference>
<accession>A0ABU6YXC5</accession>
<comment type="caution">
    <text evidence="2">The sequence shown here is derived from an EMBL/GenBank/DDBJ whole genome shotgun (WGS) entry which is preliminary data.</text>
</comment>
<evidence type="ECO:0008006" key="4">
    <source>
        <dbReference type="Google" id="ProtNLM"/>
    </source>
</evidence>
<feature type="chain" id="PRO_5047299062" description="Chalcone-flavonone isomerase family protein" evidence="1">
    <location>
        <begin position="23"/>
        <end position="133"/>
    </location>
</feature>
<gene>
    <name evidence="2" type="ORF">PIB30_100052</name>
</gene>
<keyword evidence="1" id="KW-0732">Signal</keyword>
<name>A0ABU6YXC5_9FABA</name>
<organism evidence="2 3">
    <name type="scientific">Stylosanthes scabra</name>
    <dbReference type="NCBI Taxonomy" id="79078"/>
    <lineage>
        <taxon>Eukaryota</taxon>
        <taxon>Viridiplantae</taxon>
        <taxon>Streptophyta</taxon>
        <taxon>Embryophyta</taxon>
        <taxon>Tracheophyta</taxon>
        <taxon>Spermatophyta</taxon>
        <taxon>Magnoliopsida</taxon>
        <taxon>eudicotyledons</taxon>
        <taxon>Gunneridae</taxon>
        <taxon>Pentapetalae</taxon>
        <taxon>rosids</taxon>
        <taxon>fabids</taxon>
        <taxon>Fabales</taxon>
        <taxon>Fabaceae</taxon>
        <taxon>Papilionoideae</taxon>
        <taxon>50 kb inversion clade</taxon>
        <taxon>dalbergioids sensu lato</taxon>
        <taxon>Dalbergieae</taxon>
        <taxon>Pterocarpus clade</taxon>
        <taxon>Stylosanthes</taxon>
    </lineage>
</organism>
<feature type="signal peptide" evidence="1">
    <location>
        <begin position="1"/>
        <end position="22"/>
    </location>
</feature>
<dbReference type="EMBL" id="JASCZI010244405">
    <property type="protein sequence ID" value="MED6214136.1"/>
    <property type="molecule type" value="Genomic_DNA"/>
</dbReference>
<protein>
    <recommendedName>
        <fullName evidence="4">Chalcone-flavonone isomerase family protein</fullName>
    </recommendedName>
</protein>
<evidence type="ECO:0000313" key="2">
    <source>
        <dbReference type="EMBL" id="MED6214136.1"/>
    </source>
</evidence>